<feature type="compositionally biased region" description="Polar residues" evidence="1">
    <location>
        <begin position="722"/>
        <end position="738"/>
    </location>
</feature>
<organism evidence="2 3">
    <name type="scientific">Bodo saltans</name>
    <name type="common">Flagellated protozoan</name>
    <dbReference type="NCBI Taxonomy" id="75058"/>
    <lineage>
        <taxon>Eukaryota</taxon>
        <taxon>Discoba</taxon>
        <taxon>Euglenozoa</taxon>
        <taxon>Kinetoplastea</taxon>
        <taxon>Metakinetoplastina</taxon>
        <taxon>Eubodonida</taxon>
        <taxon>Bodonidae</taxon>
        <taxon>Bodo</taxon>
    </lineage>
</organism>
<dbReference type="EMBL" id="CYKH01000977">
    <property type="protein sequence ID" value="CUG74982.1"/>
    <property type="molecule type" value="Genomic_DNA"/>
</dbReference>
<reference evidence="3" key="1">
    <citation type="submission" date="2015-09" db="EMBL/GenBank/DDBJ databases">
        <authorList>
            <consortium name="Pathogen Informatics"/>
        </authorList>
    </citation>
    <scope>NUCLEOTIDE SEQUENCE [LARGE SCALE GENOMIC DNA]</scope>
    <source>
        <strain evidence="3">Lake Konstanz</strain>
    </source>
</reference>
<dbReference type="OrthoDB" id="243282at2759"/>
<proteinExistence type="predicted"/>
<feature type="compositionally biased region" description="Polar residues" evidence="1">
    <location>
        <begin position="672"/>
        <end position="688"/>
    </location>
</feature>
<gene>
    <name evidence="2" type="ORF">BSAL_84610</name>
</gene>
<sequence length="1120" mass="120689">MATTDDVDCLSTLCQALREVLADPSGLTSESEEQVRELFALLPQVFATDTHAGRTSQLLHACYPLHVVSQFLSTRWLCPPSVRICSMRCLMEVSTGAAVLADHTGRLRAVVGEQLREASAAAHLLNIIMTTHSVPEASTASEVLFVLAMTITSIRDDLRLIDGGIAKLCARALQRPNAPQVQSYLAGVVRLLAEHFADILSGDDVHFVPMVFSALAAYDAQDPSKPKQENSNYFGCCTSRRAAVLFIESVTEVLAAFPSSYQSAVRRKNFDHYSILDPHRSIVDVLHLFLFPGVSVRANTGSGSSPRRLAAVHHQTNEATSEDCTEAAWALYRLILSIEGRSSGRNAVAVVYPILSDVALWKDVIVSSVSAPSSRPKLCLLREAVCSALSVEAQRPLVTACLETLPVLCSMLVPERSNALCMREAAVILGVLLTKSPAARRELRRLVSGYESWAESLCARIHQLLRTAMVFTSALSQAQPASAAANGDHQTPSCYPAEAFDPRRLLIVDAFQTILNDGDQAQHVDMLREERVAQALLHEQRRRFANSAAPSQLDISFIDNFIDSLNNNNRTASGDGTLSTRARELCCRLGLVLMIEATNLALTDEGAVEDSMDDVVGTVGVTQPTLATARELAAAATPRNTAGTPSTPRSAAAAASGAARAPRATSPGSSRGTPLSSMTANQRGSASRYQEWVDQHIGRPKPRTLGSVFGTVDARSPFRPSGSKTVNTPLSSKSPSFGISSNTAATPRGGHGGALKDHMNGKSILEVVKEAPLASDEYLSMAIMMHLPIRYGPHYNRGAKAAVRKVNSPQGVFVQPIRRNNAQTWSAADVQVGELHVIFVPFHKLSCRVVEDEIMAVDKHLVELSKRLVTTPNVQRTRRWFLQDMVHEVLPKTELLLRDLLDLLYKFGVDDVVYQLSLVRVADEGRRQTGGAFAAAVDIADTAMPNEILRLSTGAFRDILHSGNILFAVQELRAHYFDSQGVPTIRGHHGHVGHHEGGMGGGPGLQWSSLTEVDREIRELEQKVARGGQPHAAGGSGGPDVGAYASSGMSPQRYMDPIHDLHDATSNDLMSQYRQGMAAGGLNSNGGGGVYDDATSSLSPPPSSWGAAADVADMYSRVAN</sequence>
<keyword evidence="3" id="KW-1185">Reference proteome</keyword>
<dbReference type="Proteomes" id="UP000051952">
    <property type="component" value="Unassembled WGS sequence"/>
</dbReference>
<dbReference type="VEuPathDB" id="TriTrypDB:BSAL_84610"/>
<protein>
    <submittedName>
        <fullName evidence="2">Uncharacterized protein</fullName>
    </submittedName>
</protein>
<feature type="region of interest" description="Disordered" evidence="1">
    <location>
        <begin position="633"/>
        <end position="738"/>
    </location>
</feature>
<feature type="compositionally biased region" description="Low complexity" evidence="1">
    <location>
        <begin position="633"/>
        <end position="671"/>
    </location>
</feature>
<evidence type="ECO:0000256" key="1">
    <source>
        <dbReference type="SAM" id="MobiDB-lite"/>
    </source>
</evidence>
<accession>A0A0S4J0Q3</accession>
<dbReference type="AlphaFoldDB" id="A0A0S4J0Q3"/>
<evidence type="ECO:0000313" key="3">
    <source>
        <dbReference type="Proteomes" id="UP000051952"/>
    </source>
</evidence>
<evidence type="ECO:0000313" key="2">
    <source>
        <dbReference type="EMBL" id="CUG74982.1"/>
    </source>
</evidence>
<name>A0A0S4J0Q3_BODSA</name>